<protein>
    <submittedName>
        <fullName evidence="3">Uncharacterized protein</fullName>
    </submittedName>
</protein>
<name>A0A6B0YXF6_9CHLR</name>
<proteinExistence type="predicted"/>
<organism evidence="3">
    <name type="scientific">Caldilineaceae bacterium SB0664_bin_27</name>
    <dbReference type="NCBI Taxonomy" id="2605260"/>
    <lineage>
        <taxon>Bacteria</taxon>
        <taxon>Bacillati</taxon>
        <taxon>Chloroflexota</taxon>
        <taxon>Caldilineae</taxon>
        <taxon>Caldilineales</taxon>
        <taxon>Caldilineaceae</taxon>
    </lineage>
</organism>
<feature type="chain" id="PRO_5025537015" evidence="2">
    <location>
        <begin position="26"/>
        <end position="595"/>
    </location>
</feature>
<evidence type="ECO:0000256" key="2">
    <source>
        <dbReference type="SAM" id="SignalP"/>
    </source>
</evidence>
<comment type="caution">
    <text evidence="3">The sequence shown here is derived from an EMBL/GenBank/DDBJ whole genome shotgun (WGS) entry which is preliminary data.</text>
</comment>
<reference evidence="3" key="1">
    <citation type="submission" date="2019-09" db="EMBL/GenBank/DDBJ databases">
        <title>Characterisation of the sponge microbiome using genome-centric metagenomics.</title>
        <authorList>
            <person name="Engelberts J.P."/>
            <person name="Robbins S.J."/>
            <person name="De Goeij J.M."/>
            <person name="Aranda M."/>
            <person name="Bell S.C."/>
            <person name="Webster N.S."/>
        </authorList>
    </citation>
    <scope>NUCLEOTIDE SEQUENCE</scope>
    <source>
        <strain evidence="3">SB0664_bin_27</strain>
    </source>
</reference>
<accession>A0A6B0YXF6</accession>
<sequence length="595" mass="63083">MKIKSLAQFLVFALLMASLTRPAFAEAPQPDQHSTAPDDASSPCGAVEAVTPGDTVTDDVSDVSAAYIDITEVSTSLSGETLTAVFHLRDVPETLTFNRTGISENRKEYSWGVAVDVDNNPENGDGGYDYLLSAYHIVRLSDKGANSEVPIGDQAEASIWRMDPGSITRLEDASLEVSAAQNTITLTGTIPGITSESRLSFRTYDYGRNFDSDTVECPSPLRGGHATLPCSSAEAVAPGGTVSDDVSANLAAHIDITEVSTALSGETLTVVFHLREVPETLTFDRTGVPENALEYNWEVAIDVDGSGRYDYTLAARHYVYPADSGTDRAASIAASGTVQVNTWERRLKGGILLADASMEVSTQDRTITISGDIPGITTESRLAFETYDYLHGSDVVGCPTPLRQGISSSACDTDGSAVIVPGQTVTTGVSDGLASHVDITEISTALAGETLAAIFHLRDLPESLVFDREGVSENFIEYYWQVLIDSDRNQETGIDGFEYTLSASYAVSSDSEGRNAAASIRSKVQPLILKAFGSDGYVVGGAASIVVSAGANTITLVGDIPGITPDARLEFGAYDFHEDIEKVACQPSSIAGDTE</sequence>
<evidence type="ECO:0000313" key="3">
    <source>
        <dbReference type="EMBL" id="MXY94699.1"/>
    </source>
</evidence>
<evidence type="ECO:0000256" key="1">
    <source>
        <dbReference type="SAM" id="MobiDB-lite"/>
    </source>
</evidence>
<dbReference type="AlphaFoldDB" id="A0A6B0YXF6"/>
<keyword evidence="2" id="KW-0732">Signal</keyword>
<dbReference type="EMBL" id="VXRG01000121">
    <property type="protein sequence ID" value="MXY94699.1"/>
    <property type="molecule type" value="Genomic_DNA"/>
</dbReference>
<feature type="region of interest" description="Disordered" evidence="1">
    <location>
        <begin position="26"/>
        <end position="52"/>
    </location>
</feature>
<gene>
    <name evidence="3" type="ORF">F4Y42_14770</name>
</gene>
<feature type="signal peptide" evidence="2">
    <location>
        <begin position="1"/>
        <end position="25"/>
    </location>
</feature>